<reference evidence="1 2" key="1">
    <citation type="submission" date="2017-12" db="EMBL/GenBank/DDBJ databases">
        <title>Genomes of bacteria within cyanobacterial aggregates.</title>
        <authorList>
            <person name="Cai H."/>
        </authorList>
    </citation>
    <scope>NUCLEOTIDE SEQUENCE [LARGE SCALE GENOMIC DNA]</scope>
    <source>
        <strain evidence="1 2">TH16</strain>
    </source>
</reference>
<keyword evidence="2" id="KW-1185">Reference proteome</keyword>
<dbReference type="PANTHER" id="PTHR42993">
    <property type="entry name" value="MAOC-LIKE DEHYDRATASE DOMAIN-CONTAINING PROTEIN"/>
    <property type="match status" value="1"/>
</dbReference>
<dbReference type="EMBL" id="CP025611">
    <property type="protein sequence ID" value="AUN30827.1"/>
    <property type="molecule type" value="Genomic_DNA"/>
</dbReference>
<dbReference type="InterPro" id="IPR039375">
    <property type="entry name" value="NodN-like"/>
</dbReference>
<dbReference type="OrthoDB" id="9801735at2"/>
<dbReference type="Proteomes" id="UP000234752">
    <property type="component" value="Chromosome eg_1"/>
</dbReference>
<evidence type="ECO:0000313" key="1">
    <source>
        <dbReference type="EMBL" id="AUN30827.1"/>
    </source>
</evidence>
<evidence type="ECO:0000313" key="2">
    <source>
        <dbReference type="Proteomes" id="UP000234752"/>
    </source>
</evidence>
<dbReference type="KEGG" id="ncb:C0V82_11700"/>
<protein>
    <submittedName>
        <fullName evidence="1">Nodulation protein N</fullName>
    </submittedName>
</protein>
<dbReference type="PANTHER" id="PTHR42993:SF1">
    <property type="entry name" value="MAOC-LIKE DEHYDRATASE DOMAIN-CONTAINING PROTEIN"/>
    <property type="match status" value="1"/>
</dbReference>
<dbReference type="CDD" id="cd03450">
    <property type="entry name" value="NodN"/>
    <property type="match status" value="1"/>
</dbReference>
<dbReference type="AlphaFoldDB" id="A0A2K9NCM4"/>
<gene>
    <name evidence="1" type="ORF">C0V82_11700</name>
</gene>
<name>A0A2K9NCM4_9PROT</name>
<accession>A0A2K9NCM4</accession>
<dbReference type="Pfam" id="PF01575">
    <property type="entry name" value="MaoC_dehydratas"/>
    <property type="match status" value="1"/>
</dbReference>
<dbReference type="InterPro" id="IPR002539">
    <property type="entry name" value="MaoC-like_dom"/>
</dbReference>
<proteinExistence type="predicted"/>
<dbReference type="SUPFAM" id="SSF54637">
    <property type="entry name" value="Thioesterase/thiol ester dehydrase-isomerase"/>
    <property type="match status" value="1"/>
</dbReference>
<sequence>MQVPKQPTLTLADYQARVGTELGRSDWLTVDQGMIDRFADLTGDHQFIHIDPVRAAATPLGGTVAHGFLTLSLLGAMGMEMVPPLAGAAMIINYGFDKLRFITPVRSGGRIRGALTLLGVETKGPGQYLMRYAVTVEVEGADRPALAAEWLVMMVTVG</sequence>
<organism evidence="1 2">
    <name type="scientific">Niveispirillum cyanobacteriorum</name>
    <dbReference type="NCBI Taxonomy" id="1612173"/>
    <lineage>
        <taxon>Bacteria</taxon>
        <taxon>Pseudomonadati</taxon>
        <taxon>Pseudomonadota</taxon>
        <taxon>Alphaproteobacteria</taxon>
        <taxon>Rhodospirillales</taxon>
        <taxon>Azospirillaceae</taxon>
        <taxon>Niveispirillum</taxon>
    </lineage>
</organism>
<dbReference type="RefSeq" id="WP_102112498.1">
    <property type="nucleotide sequence ID" value="NZ_BMGN01000008.1"/>
</dbReference>
<dbReference type="InterPro" id="IPR029069">
    <property type="entry name" value="HotDog_dom_sf"/>
</dbReference>
<dbReference type="Gene3D" id="3.10.129.10">
    <property type="entry name" value="Hotdog Thioesterase"/>
    <property type="match status" value="1"/>
</dbReference>